<dbReference type="Proteomes" id="UP000298325">
    <property type="component" value="Unassembled WGS sequence"/>
</dbReference>
<gene>
    <name evidence="3" type="ORF">E5Q11_04945</name>
</gene>
<protein>
    <submittedName>
        <fullName evidence="3">Tetratricopeptide repeat protein</fullName>
    </submittedName>
</protein>
<reference evidence="3 4" key="1">
    <citation type="submission" date="2019-04" db="EMBL/GenBank/DDBJ databases">
        <authorList>
            <person name="Park S."/>
            <person name="Yoon J.-H."/>
        </authorList>
    </citation>
    <scope>NUCLEOTIDE SEQUENCE [LARGE SCALE GENOMIC DNA]</scope>
    <source>
        <strain evidence="3 4">HJM-18</strain>
    </source>
</reference>
<dbReference type="Pfam" id="PF13432">
    <property type="entry name" value="TPR_16"/>
    <property type="match status" value="1"/>
</dbReference>
<feature type="region of interest" description="Disordered" evidence="1">
    <location>
        <begin position="157"/>
        <end position="180"/>
    </location>
</feature>
<evidence type="ECO:0000256" key="2">
    <source>
        <dbReference type="SAM" id="SignalP"/>
    </source>
</evidence>
<keyword evidence="2" id="KW-0732">Signal</keyword>
<feature type="chain" id="PRO_5021369197" evidence="2">
    <location>
        <begin position="33"/>
        <end position="180"/>
    </location>
</feature>
<dbReference type="Gene3D" id="1.25.40.10">
    <property type="entry name" value="Tetratricopeptide repeat domain"/>
    <property type="match status" value="1"/>
</dbReference>
<proteinExistence type="predicted"/>
<dbReference type="EMBL" id="SRPF01000001">
    <property type="protein sequence ID" value="TGN41869.1"/>
    <property type="molecule type" value="Genomic_DNA"/>
</dbReference>
<feature type="signal peptide" evidence="2">
    <location>
        <begin position="1"/>
        <end position="32"/>
    </location>
</feature>
<dbReference type="SUPFAM" id="SSF48452">
    <property type="entry name" value="TPR-like"/>
    <property type="match status" value="1"/>
</dbReference>
<dbReference type="OrthoDB" id="9757940at2"/>
<organism evidence="3 4">
    <name type="scientific">Marinobacter confluentis</name>
    <dbReference type="NCBI Taxonomy" id="1697557"/>
    <lineage>
        <taxon>Bacteria</taxon>
        <taxon>Pseudomonadati</taxon>
        <taxon>Pseudomonadota</taxon>
        <taxon>Gammaproteobacteria</taxon>
        <taxon>Pseudomonadales</taxon>
        <taxon>Marinobacteraceae</taxon>
        <taxon>Marinobacter</taxon>
    </lineage>
</organism>
<name>A0A4Z1BXB0_9GAMM</name>
<evidence type="ECO:0000313" key="3">
    <source>
        <dbReference type="EMBL" id="TGN41869.1"/>
    </source>
</evidence>
<evidence type="ECO:0000256" key="1">
    <source>
        <dbReference type="SAM" id="MobiDB-lite"/>
    </source>
</evidence>
<dbReference type="AlphaFoldDB" id="A0A4Z1BXB0"/>
<keyword evidence="4" id="KW-1185">Reference proteome</keyword>
<sequence length="180" mass="20353">MTEFNSRQTRRKTGVCLALLSASLLIGGCAMAPMNSQEDQPAATEVLEAWKQADQYYARGQFTKARESYQLVHQRQPDNPDVLLKLANIAYYLQEHDRARDLYAEIEDIGSSNPRFYYNRAALNLTSAYRDLAQYRADVGPGEISKEIRAVMAAIERMSEADRPDTSNERLSPLEAEEAQ</sequence>
<feature type="compositionally biased region" description="Basic and acidic residues" evidence="1">
    <location>
        <begin position="157"/>
        <end position="168"/>
    </location>
</feature>
<dbReference type="RefSeq" id="WP_135802254.1">
    <property type="nucleotide sequence ID" value="NZ_SRPF01000001.1"/>
</dbReference>
<evidence type="ECO:0000313" key="4">
    <source>
        <dbReference type="Proteomes" id="UP000298325"/>
    </source>
</evidence>
<accession>A0A4Z1BXB0</accession>
<dbReference type="InterPro" id="IPR011990">
    <property type="entry name" value="TPR-like_helical_dom_sf"/>
</dbReference>
<dbReference type="PROSITE" id="PS51257">
    <property type="entry name" value="PROKAR_LIPOPROTEIN"/>
    <property type="match status" value="1"/>
</dbReference>
<comment type="caution">
    <text evidence="3">The sequence shown here is derived from an EMBL/GenBank/DDBJ whole genome shotgun (WGS) entry which is preliminary data.</text>
</comment>